<dbReference type="InterPro" id="IPR045913">
    <property type="entry name" value="TBC20/Gyp8-like"/>
</dbReference>
<dbReference type="Proteomes" id="UP000198372">
    <property type="component" value="Unassembled WGS sequence"/>
</dbReference>
<keyword evidence="3" id="KW-1133">Transmembrane helix</keyword>
<keyword evidence="1" id="KW-0343">GTPase activation</keyword>
<dbReference type="GO" id="GO:0006888">
    <property type="term" value="P:endoplasmic reticulum to Golgi vesicle-mediated transport"/>
    <property type="evidence" value="ECO:0007669"/>
    <property type="project" value="TreeGrafter"/>
</dbReference>
<keyword evidence="3" id="KW-0812">Transmembrane</keyword>
<dbReference type="GO" id="GO:0005789">
    <property type="term" value="C:endoplasmic reticulum membrane"/>
    <property type="evidence" value="ECO:0007669"/>
    <property type="project" value="TreeGrafter"/>
</dbReference>
<evidence type="ECO:0000256" key="1">
    <source>
        <dbReference type="ARBA" id="ARBA00022468"/>
    </source>
</evidence>
<gene>
    <name evidence="5" type="ORF">BQ2448_5048</name>
</gene>
<dbReference type="OrthoDB" id="2537536at2759"/>
<evidence type="ECO:0000259" key="4">
    <source>
        <dbReference type="PROSITE" id="PS50086"/>
    </source>
</evidence>
<dbReference type="SUPFAM" id="SSF47923">
    <property type="entry name" value="Ypt/Rab-GAP domain of gyp1p"/>
    <property type="match status" value="2"/>
</dbReference>
<reference evidence="6" key="1">
    <citation type="submission" date="2016-09" db="EMBL/GenBank/DDBJ databases">
        <authorList>
            <person name="Jeantristanb JTB J.-T."/>
            <person name="Ricardo R."/>
        </authorList>
    </citation>
    <scope>NUCLEOTIDE SEQUENCE [LARGE SCALE GENOMIC DNA]</scope>
</reference>
<dbReference type="Pfam" id="PF00566">
    <property type="entry name" value="RabGAP-TBC"/>
    <property type="match status" value="1"/>
</dbReference>
<evidence type="ECO:0000256" key="2">
    <source>
        <dbReference type="SAM" id="MobiDB-lite"/>
    </source>
</evidence>
<dbReference type="InterPro" id="IPR000195">
    <property type="entry name" value="Rab-GAP-TBC_dom"/>
</dbReference>
<organism evidence="5 6">
    <name type="scientific">Microbotryum intermedium</name>
    <dbReference type="NCBI Taxonomy" id="269621"/>
    <lineage>
        <taxon>Eukaryota</taxon>
        <taxon>Fungi</taxon>
        <taxon>Dikarya</taxon>
        <taxon>Basidiomycota</taxon>
        <taxon>Pucciniomycotina</taxon>
        <taxon>Microbotryomycetes</taxon>
        <taxon>Microbotryales</taxon>
        <taxon>Microbotryaceae</taxon>
        <taxon>Microbotryum</taxon>
    </lineage>
</organism>
<feature type="domain" description="Rab-GAP TBC" evidence="4">
    <location>
        <begin position="49"/>
        <end position="266"/>
    </location>
</feature>
<dbReference type="AlphaFoldDB" id="A0A238F306"/>
<dbReference type="InterPro" id="IPR035969">
    <property type="entry name" value="Rab-GAP_TBC_sf"/>
</dbReference>
<protein>
    <submittedName>
        <fullName evidence="5">BQ2448_5048 protein</fullName>
    </submittedName>
</protein>
<dbReference type="PANTHER" id="PTHR20913">
    <property type="entry name" value="TBC1 DOMAIN FAMILY MEMBER 20/GTPASE"/>
    <property type="match status" value="1"/>
</dbReference>
<dbReference type="SMART" id="SM00164">
    <property type="entry name" value="TBC"/>
    <property type="match status" value="1"/>
</dbReference>
<evidence type="ECO:0000256" key="3">
    <source>
        <dbReference type="SAM" id="Phobius"/>
    </source>
</evidence>
<feature type="transmembrane region" description="Helical" evidence="3">
    <location>
        <begin position="262"/>
        <end position="280"/>
    </location>
</feature>
<feature type="transmembrane region" description="Helical" evidence="3">
    <location>
        <begin position="552"/>
        <end position="573"/>
    </location>
</feature>
<dbReference type="PROSITE" id="PS50086">
    <property type="entry name" value="TBC_RABGAP"/>
    <property type="match status" value="1"/>
</dbReference>
<dbReference type="GO" id="GO:0005096">
    <property type="term" value="F:GTPase activator activity"/>
    <property type="evidence" value="ECO:0007669"/>
    <property type="project" value="UniProtKB-KW"/>
</dbReference>
<evidence type="ECO:0000313" key="6">
    <source>
        <dbReference type="Proteomes" id="UP000198372"/>
    </source>
</evidence>
<dbReference type="PANTHER" id="PTHR20913:SF7">
    <property type="entry name" value="RE60063P"/>
    <property type="match status" value="1"/>
</dbReference>
<proteinExistence type="predicted"/>
<dbReference type="Gene3D" id="1.10.8.1310">
    <property type="match status" value="1"/>
</dbReference>
<feature type="region of interest" description="Disordered" evidence="2">
    <location>
        <begin position="1"/>
        <end position="33"/>
    </location>
</feature>
<sequence length="623" mass="68521">MNHPTSAVAASSGKPIDSNVNSSQDELSKAVQARDRTRLRQLAVARGGFASDQTRSRVWPILLGVPGSKEQAATMTPPSKDDLPPHNDERQVHLDILRSFVSYPTGASQINLSLHAQQDGWLAHPTFRALTEISDEEKQRLRDQLENVIVTILRRHPSLHYFQGYHDIISILLLTFKDEDLTIQAAEMMSLHRLRDSMGAGLEPVLGYLRILHRILYKHDADLARMVDSAASLPYFSLSWVLTLMSHDLTSVDLISRLFDFLLAHNPVMISYLGVAIVLLKKEQLAQLEDDDPAMIHHTLAKVPNLVLDAPTTSKEVHELGIGTEHDLGSALYEHEDEDLMSSYQRSDSLLSTSIISNSEASTDWGSSSTLSQLATSSNYSLQMLDDSIFEDPDIVGLAFPSSAYQVSIPDVLQAQASSSNMTLLERLNDEPPKKQPKKAGPPGVSIEELIETTLKLYQSYPYEASEDRDNSIQADQVMGPKSCIFTWPLSIEGRLTDRDADLIAEKGVDIVLTEAVEADKKEEGEDGPAIEDPLERRARRRKELKARRKRMEFGAGMALAIAGVAGVLLATYGGTPLLGNGDGRSSSGARGEGAGKFGLPSKLVLEEWTTWGGEVVESLRVV</sequence>
<evidence type="ECO:0000313" key="5">
    <source>
        <dbReference type="EMBL" id="SCV67437.1"/>
    </source>
</evidence>
<dbReference type="Gene3D" id="1.10.472.80">
    <property type="entry name" value="Ypt/Rab-GAP domain of gyp1p, domain 3"/>
    <property type="match status" value="1"/>
</dbReference>
<keyword evidence="6" id="KW-1185">Reference proteome</keyword>
<name>A0A238F306_9BASI</name>
<accession>A0A238F306</accession>
<dbReference type="EMBL" id="FMSP01000002">
    <property type="protein sequence ID" value="SCV67437.1"/>
    <property type="molecule type" value="Genomic_DNA"/>
</dbReference>
<dbReference type="STRING" id="269621.A0A238F306"/>
<keyword evidence="3" id="KW-0472">Membrane</keyword>